<dbReference type="Proteomes" id="UP000002215">
    <property type="component" value="Chromosome"/>
</dbReference>
<protein>
    <submittedName>
        <fullName evidence="1">Uncharacterized protein</fullName>
    </submittedName>
</protein>
<accession>A0A979G4L4</accession>
<proteinExistence type="predicted"/>
<evidence type="ECO:0000313" key="2">
    <source>
        <dbReference type="Proteomes" id="UP000002215"/>
    </source>
</evidence>
<reference evidence="2" key="1">
    <citation type="submission" date="2009-08" db="EMBL/GenBank/DDBJ databases">
        <title>The complete genome of Chitinophaga pinensis DSM 2588.</title>
        <authorList>
            <consortium name="US DOE Joint Genome Institute (JGI-PGF)"/>
            <person name="Lucas S."/>
            <person name="Copeland A."/>
            <person name="Lapidus A."/>
            <person name="Glavina del Rio T."/>
            <person name="Dalin E."/>
            <person name="Tice H."/>
            <person name="Bruce D."/>
            <person name="Goodwin L."/>
            <person name="Pitluck S."/>
            <person name="Kyrpides N."/>
            <person name="Mavromatis K."/>
            <person name="Ivanova N."/>
            <person name="Mikhailova N."/>
            <person name="Sims D."/>
            <person name="Meinche L."/>
            <person name="Brettin T."/>
            <person name="Detter J.C."/>
            <person name="Han C."/>
            <person name="Larimer F."/>
            <person name="Land M."/>
            <person name="Hauser L."/>
            <person name="Markowitz V."/>
            <person name="Cheng J.-F."/>
            <person name="Hugenholtz P."/>
            <person name="Woyke T."/>
            <person name="Wu D."/>
            <person name="Spring S."/>
            <person name="Klenk H.-P."/>
            <person name="Eisen J.A."/>
        </authorList>
    </citation>
    <scope>NUCLEOTIDE SEQUENCE [LARGE SCALE GENOMIC DNA]</scope>
    <source>
        <strain evidence="2">ATCC 43595 / DSM 2588 / LMG 13176 / NBRC 15968 / NCIMB 11800 / UQM 2034</strain>
    </source>
</reference>
<reference evidence="1 2" key="2">
    <citation type="journal article" date="2010" name="Stand. Genomic Sci.">
        <title>Complete genome sequence of Chitinophaga pinensis type strain (UQM 2034).</title>
        <authorList>
            <person name="Glavina Del Rio T."/>
            <person name="Abt B."/>
            <person name="Spring S."/>
            <person name="Lapidus A."/>
            <person name="Nolan M."/>
            <person name="Tice H."/>
            <person name="Copeland A."/>
            <person name="Cheng J.F."/>
            <person name="Chen F."/>
            <person name="Bruce D."/>
            <person name="Goodwin L."/>
            <person name="Pitluck S."/>
            <person name="Ivanova N."/>
            <person name="Mavromatis K."/>
            <person name="Mikhailova N."/>
            <person name="Pati A."/>
            <person name="Chen A."/>
            <person name="Palaniappan K."/>
            <person name="Land M."/>
            <person name="Hauser L."/>
            <person name="Chang Y.J."/>
            <person name="Jeffries C.D."/>
            <person name="Chain P."/>
            <person name="Saunders E."/>
            <person name="Detter J.C."/>
            <person name="Brettin T."/>
            <person name="Rohde M."/>
            <person name="Goker M."/>
            <person name="Bristow J."/>
            <person name="Eisen J.A."/>
            <person name="Markowitz V."/>
            <person name="Hugenholtz P."/>
            <person name="Kyrpides N.C."/>
            <person name="Klenk H.P."/>
            <person name="Lucas S."/>
        </authorList>
    </citation>
    <scope>NUCLEOTIDE SEQUENCE [LARGE SCALE GENOMIC DNA]</scope>
    <source>
        <strain evidence="2">ATCC 43595 / DSM 2588 / LMG 13176 / NBRC 15968 / NCIMB 11800 / UQM 2034</strain>
    </source>
</reference>
<name>A0A979G4L4_CHIPD</name>
<dbReference type="AlphaFoldDB" id="A0A979G4L4"/>
<dbReference type="KEGG" id="cpi:Cpin_3247"/>
<dbReference type="OrthoDB" id="9949967at2"/>
<gene>
    <name evidence="1" type="ordered locus">Cpin_3247</name>
</gene>
<sequence length="80" mass="9562">MTYREYFEQLRTDFAYKTDAYIKAEKQLTEEPAFIDEQVMRHFIDAKSAWQMAANKYNALIDFARLHNVNPDENMVTLSY</sequence>
<dbReference type="EMBL" id="CP001699">
    <property type="protein sequence ID" value="ACU60714.1"/>
    <property type="molecule type" value="Genomic_DNA"/>
</dbReference>
<evidence type="ECO:0000313" key="1">
    <source>
        <dbReference type="EMBL" id="ACU60714.1"/>
    </source>
</evidence>
<dbReference type="RefSeq" id="WP_012790890.1">
    <property type="nucleotide sequence ID" value="NC_013132.1"/>
</dbReference>
<organism evidence="1 2">
    <name type="scientific">Chitinophaga pinensis (strain ATCC 43595 / DSM 2588 / LMG 13176 / NBRC 15968 / NCIMB 11800 / UQM 2034)</name>
    <dbReference type="NCBI Taxonomy" id="485918"/>
    <lineage>
        <taxon>Bacteria</taxon>
        <taxon>Pseudomonadati</taxon>
        <taxon>Bacteroidota</taxon>
        <taxon>Chitinophagia</taxon>
        <taxon>Chitinophagales</taxon>
        <taxon>Chitinophagaceae</taxon>
        <taxon>Chitinophaga</taxon>
    </lineage>
</organism>